<dbReference type="InterPro" id="IPR003245">
    <property type="entry name" value="Phytocyanin_dom"/>
</dbReference>
<evidence type="ECO:0000256" key="3">
    <source>
        <dbReference type="SAM" id="SignalP"/>
    </source>
</evidence>
<dbReference type="GO" id="GO:0009055">
    <property type="term" value="F:electron transfer activity"/>
    <property type="evidence" value="ECO:0007669"/>
    <property type="project" value="InterPro"/>
</dbReference>
<keyword evidence="6" id="KW-1185">Reference proteome</keyword>
<dbReference type="Gene3D" id="2.60.40.420">
    <property type="entry name" value="Cupredoxins - blue copper proteins"/>
    <property type="match status" value="1"/>
</dbReference>
<reference evidence="5" key="2">
    <citation type="submission" date="2023-06" db="EMBL/GenBank/DDBJ databases">
        <authorList>
            <person name="Swenson N.G."/>
            <person name="Wegrzyn J.L."/>
            <person name="Mcevoy S.L."/>
        </authorList>
    </citation>
    <scope>NUCLEOTIDE SEQUENCE</scope>
    <source>
        <strain evidence="5">NS2018</strain>
        <tissue evidence="5">Leaf</tissue>
    </source>
</reference>
<gene>
    <name evidence="5" type="ORF">LWI29_002963</name>
</gene>
<keyword evidence="3" id="KW-0732">Signal</keyword>
<dbReference type="PANTHER" id="PTHR33021">
    <property type="entry name" value="BLUE COPPER PROTEIN"/>
    <property type="match status" value="1"/>
</dbReference>
<keyword evidence="1" id="KW-1015">Disulfide bond</keyword>
<keyword evidence="2" id="KW-0325">Glycoprotein</keyword>
<dbReference type="SUPFAM" id="SSF49503">
    <property type="entry name" value="Cupredoxins"/>
    <property type="match status" value="1"/>
</dbReference>
<evidence type="ECO:0000256" key="1">
    <source>
        <dbReference type="ARBA" id="ARBA00023157"/>
    </source>
</evidence>
<dbReference type="GO" id="GO:0005886">
    <property type="term" value="C:plasma membrane"/>
    <property type="evidence" value="ECO:0007669"/>
    <property type="project" value="TreeGrafter"/>
</dbReference>
<evidence type="ECO:0000259" key="4">
    <source>
        <dbReference type="PROSITE" id="PS51485"/>
    </source>
</evidence>
<comment type="caution">
    <text evidence="5">The sequence shown here is derived from an EMBL/GenBank/DDBJ whole genome shotgun (WGS) entry which is preliminary data.</text>
</comment>
<organism evidence="5 6">
    <name type="scientific">Acer saccharum</name>
    <name type="common">Sugar maple</name>
    <dbReference type="NCBI Taxonomy" id="4024"/>
    <lineage>
        <taxon>Eukaryota</taxon>
        <taxon>Viridiplantae</taxon>
        <taxon>Streptophyta</taxon>
        <taxon>Embryophyta</taxon>
        <taxon>Tracheophyta</taxon>
        <taxon>Spermatophyta</taxon>
        <taxon>Magnoliopsida</taxon>
        <taxon>eudicotyledons</taxon>
        <taxon>Gunneridae</taxon>
        <taxon>Pentapetalae</taxon>
        <taxon>rosids</taxon>
        <taxon>malvids</taxon>
        <taxon>Sapindales</taxon>
        <taxon>Sapindaceae</taxon>
        <taxon>Hippocastanoideae</taxon>
        <taxon>Acereae</taxon>
        <taxon>Acer</taxon>
    </lineage>
</organism>
<dbReference type="InterPro" id="IPR008972">
    <property type="entry name" value="Cupredoxin"/>
</dbReference>
<evidence type="ECO:0000313" key="5">
    <source>
        <dbReference type="EMBL" id="KAK0570543.1"/>
    </source>
</evidence>
<protein>
    <recommendedName>
        <fullName evidence="4">Phytocyanin domain-containing protein</fullName>
    </recommendedName>
</protein>
<sequence>MGPKFNKLAFVVVALALLETSTAWTEHVVGDSLGWVVPPGGATPYSYSTWAANNTFNVTDVLVFNFQSGRHDVAEVTKAAFDACNTTSPITRETNSPVNINLNSAGDHYYISTFNNHCARGQKLAINVTSVPSSQFRHQHCL</sequence>
<dbReference type="FunFam" id="2.60.40.420:FF:000034">
    <property type="entry name" value="Cupredoxin superfamily protein"/>
    <property type="match status" value="1"/>
</dbReference>
<feature type="domain" description="Phytocyanin" evidence="4">
    <location>
        <begin position="25"/>
        <end position="130"/>
    </location>
</feature>
<proteinExistence type="predicted"/>
<evidence type="ECO:0000313" key="6">
    <source>
        <dbReference type="Proteomes" id="UP001168877"/>
    </source>
</evidence>
<accession>A0AA39RBR4</accession>
<dbReference type="InterPro" id="IPR039391">
    <property type="entry name" value="Phytocyanin-like"/>
</dbReference>
<name>A0AA39RBR4_ACESA</name>
<dbReference type="Pfam" id="PF02298">
    <property type="entry name" value="Cu_bind_like"/>
    <property type="match status" value="1"/>
</dbReference>
<dbReference type="AlphaFoldDB" id="A0AA39RBR4"/>
<dbReference type="PANTHER" id="PTHR33021:SF325">
    <property type="entry name" value="PHYTOCYANIN DOMAIN-CONTAINING PROTEIN"/>
    <property type="match status" value="1"/>
</dbReference>
<evidence type="ECO:0000256" key="2">
    <source>
        <dbReference type="ARBA" id="ARBA00023180"/>
    </source>
</evidence>
<reference evidence="5" key="1">
    <citation type="journal article" date="2022" name="Plant J.">
        <title>Strategies of tolerance reflected in two North American maple genomes.</title>
        <authorList>
            <person name="McEvoy S.L."/>
            <person name="Sezen U.U."/>
            <person name="Trouern-Trend A."/>
            <person name="McMahon S.M."/>
            <person name="Schaberg P.G."/>
            <person name="Yang J."/>
            <person name="Wegrzyn J.L."/>
            <person name="Swenson N.G."/>
        </authorList>
    </citation>
    <scope>NUCLEOTIDE SEQUENCE</scope>
    <source>
        <strain evidence="5">NS2018</strain>
    </source>
</reference>
<feature type="signal peptide" evidence="3">
    <location>
        <begin position="1"/>
        <end position="25"/>
    </location>
</feature>
<dbReference type="EMBL" id="JAUESC010000388">
    <property type="protein sequence ID" value="KAK0570543.1"/>
    <property type="molecule type" value="Genomic_DNA"/>
</dbReference>
<dbReference type="Proteomes" id="UP001168877">
    <property type="component" value="Unassembled WGS sequence"/>
</dbReference>
<feature type="chain" id="PRO_5041256337" description="Phytocyanin domain-containing protein" evidence="3">
    <location>
        <begin position="26"/>
        <end position="142"/>
    </location>
</feature>
<dbReference type="PROSITE" id="PS51485">
    <property type="entry name" value="PHYTOCYANIN"/>
    <property type="match status" value="1"/>
</dbReference>